<evidence type="ECO:0000313" key="3">
    <source>
        <dbReference type="EMBL" id="ROR41215.1"/>
    </source>
</evidence>
<accession>A0AAJ4REZ1</accession>
<evidence type="ECO:0000313" key="5">
    <source>
        <dbReference type="Proteomes" id="UP000298805"/>
    </source>
</evidence>
<sequence length="168" mass="19616">MRELLNLIRVLISVDVGIVVFCYLEDNQIWLYNTQIAFFATSLIVLGSFIGYSNMVRRQIENGNVGEDILKKYDDQFDLYDEEDEIKEKELEKYKKKKLKWYEALLFSFKGGFNLIRILGYVALIAGFLWLKNVGIFDTMSFLFGVSVVPAVSLVYLFITSRKYKSRQ</sequence>
<keyword evidence="1" id="KW-1133">Transmembrane helix</keyword>
<evidence type="ECO:0000256" key="1">
    <source>
        <dbReference type="SAM" id="Phobius"/>
    </source>
</evidence>
<protein>
    <submittedName>
        <fullName evidence="3">Uncharacterized protein</fullName>
    </submittedName>
</protein>
<dbReference type="Proteomes" id="UP000272781">
    <property type="component" value="Unassembled WGS sequence"/>
</dbReference>
<proteinExistence type="predicted"/>
<evidence type="ECO:0000313" key="2">
    <source>
        <dbReference type="EMBL" id="QCI28077.1"/>
    </source>
</evidence>
<feature type="transmembrane region" description="Helical" evidence="1">
    <location>
        <begin position="104"/>
        <end position="130"/>
    </location>
</feature>
<dbReference type="RefSeq" id="WP_123352108.1">
    <property type="nucleotide sequence ID" value="NZ_CP027432.2"/>
</dbReference>
<reference evidence="3 4" key="2">
    <citation type="submission" date="2018-11" db="EMBL/GenBank/DDBJ databases">
        <title>Genomic Encyclopedia of Type Strains, Phase IV (KMG-IV): sequencing the most valuable type-strain genomes for metagenomic binning, comparative biology and taxonomic classification.</title>
        <authorList>
            <person name="Goeker M."/>
        </authorList>
    </citation>
    <scope>NUCLEOTIDE SEQUENCE [LARGE SCALE GENOMIC DNA]</scope>
    <source>
        <strain evidence="3 4">DSM 27783</strain>
    </source>
</reference>
<gene>
    <name evidence="2" type="ORF">C6V80_03630</name>
    <name evidence="3" type="ORF">EDC58_0702</name>
</gene>
<dbReference type="EMBL" id="RJVK01000001">
    <property type="protein sequence ID" value="ROR41215.1"/>
    <property type="molecule type" value="Genomic_DNA"/>
</dbReference>
<reference evidence="5" key="1">
    <citation type="submission" date="2018-03" db="EMBL/GenBank/DDBJ databases">
        <title>A comparative analysis of the Nautiliaceae.</title>
        <authorList>
            <person name="Grosche A."/>
            <person name="Smedile F."/>
            <person name="Vetriani C."/>
        </authorList>
    </citation>
    <scope>NUCLEOTIDE SEQUENCE [LARGE SCALE GENOMIC DNA]</scope>
    <source>
        <strain evidence="5">TB6</strain>
    </source>
</reference>
<feature type="transmembrane region" description="Helical" evidence="1">
    <location>
        <begin position="30"/>
        <end position="52"/>
    </location>
</feature>
<dbReference type="Proteomes" id="UP000298805">
    <property type="component" value="Chromosome"/>
</dbReference>
<feature type="transmembrane region" description="Helical" evidence="1">
    <location>
        <begin position="142"/>
        <end position="159"/>
    </location>
</feature>
<keyword evidence="1" id="KW-0472">Membrane</keyword>
<name>A0AAJ4REZ1_9BACT</name>
<dbReference type="EMBL" id="CP027432">
    <property type="protein sequence ID" value="QCI28077.1"/>
    <property type="molecule type" value="Genomic_DNA"/>
</dbReference>
<organism evidence="3 4">
    <name type="scientific">Caminibacter pacificus</name>
    <dbReference type="NCBI Taxonomy" id="1424653"/>
    <lineage>
        <taxon>Bacteria</taxon>
        <taxon>Pseudomonadati</taxon>
        <taxon>Campylobacterota</taxon>
        <taxon>Epsilonproteobacteria</taxon>
        <taxon>Nautiliales</taxon>
        <taxon>Nautiliaceae</taxon>
        <taxon>Caminibacter</taxon>
    </lineage>
</organism>
<keyword evidence="1" id="KW-0812">Transmembrane</keyword>
<reference evidence="2" key="3">
    <citation type="submission" date="2019-06" db="EMBL/GenBank/DDBJ databases">
        <title>A comparative analysis of the Nautiliaceae.</title>
        <authorList>
            <person name="Grosche A."/>
            <person name="Smedile F."/>
            <person name="Vetriani C."/>
        </authorList>
    </citation>
    <scope>NUCLEOTIDE SEQUENCE</scope>
    <source>
        <strain evidence="2">TB6</strain>
    </source>
</reference>
<keyword evidence="5" id="KW-1185">Reference proteome</keyword>
<dbReference type="AlphaFoldDB" id="A0AAJ4REZ1"/>
<feature type="transmembrane region" description="Helical" evidence="1">
    <location>
        <begin position="7"/>
        <end position="24"/>
    </location>
</feature>
<evidence type="ECO:0000313" key="4">
    <source>
        <dbReference type="Proteomes" id="UP000272781"/>
    </source>
</evidence>